<dbReference type="RefSeq" id="WP_138785364.1">
    <property type="nucleotide sequence ID" value="NZ_WBVX01000002.1"/>
</dbReference>
<keyword evidence="1" id="KW-0472">Membrane</keyword>
<sequence length="147" mass="15461">MRFFSMIGVAVCAVAALALALPAVATAEAASSPPGFFESVNPLLFNLVSAAIAVGVGYAIKRFTDWTGIAIEAKHREALQSALENAARLAIGHLESKLVGKPVDRSNPALLAATKYVRQSVPDAVGFFKLTDDKITDLISPKLIPKA</sequence>
<feature type="signal peptide" evidence="2">
    <location>
        <begin position="1"/>
        <end position="27"/>
    </location>
</feature>
<dbReference type="EMBL" id="WBVX01000002">
    <property type="protein sequence ID" value="KAB2689641.1"/>
    <property type="molecule type" value="Genomic_DNA"/>
</dbReference>
<evidence type="ECO:0000313" key="6">
    <source>
        <dbReference type="Proteomes" id="UP000481643"/>
    </source>
</evidence>
<evidence type="ECO:0000256" key="2">
    <source>
        <dbReference type="SAM" id="SignalP"/>
    </source>
</evidence>
<dbReference type="Proteomes" id="UP000481643">
    <property type="component" value="Unassembled WGS sequence"/>
</dbReference>
<evidence type="ECO:0000313" key="5">
    <source>
        <dbReference type="Proteomes" id="UP000430843"/>
    </source>
</evidence>
<protein>
    <recommendedName>
        <fullName evidence="7">Holin</fullName>
    </recommendedName>
</protein>
<reference evidence="5 6" key="1">
    <citation type="submission" date="2019-09" db="EMBL/GenBank/DDBJ databases">
        <title>Taxonomic organization of the family Brucellaceae based on a phylogenomic approach.</title>
        <authorList>
            <person name="Leclercq S."/>
            <person name="Cloeckaert A."/>
            <person name="Zygmunt M.S."/>
        </authorList>
    </citation>
    <scope>NUCLEOTIDE SEQUENCE [LARGE SCALE GENOMIC DNA]</scope>
    <source>
        <strain evidence="3 5">LMG 18957</strain>
        <strain evidence="4 6">WS1830</strain>
    </source>
</reference>
<feature type="chain" id="PRO_5044644481" description="Holin" evidence="2">
    <location>
        <begin position="28"/>
        <end position="147"/>
    </location>
</feature>
<evidence type="ECO:0000313" key="4">
    <source>
        <dbReference type="EMBL" id="KAB2689641.1"/>
    </source>
</evidence>
<organism evidence="4 6">
    <name type="scientific">Brucella tritici</name>
    <dbReference type="NCBI Taxonomy" id="94626"/>
    <lineage>
        <taxon>Bacteria</taxon>
        <taxon>Pseudomonadati</taxon>
        <taxon>Pseudomonadota</taxon>
        <taxon>Alphaproteobacteria</taxon>
        <taxon>Hyphomicrobiales</taxon>
        <taxon>Brucellaceae</taxon>
        <taxon>Brucella/Ochrobactrum group</taxon>
        <taxon>Brucella</taxon>
    </lineage>
</organism>
<gene>
    <name evidence="3" type="ORF">F9K91_02445</name>
    <name evidence="4" type="ORF">F9L08_02995</name>
</gene>
<dbReference type="AlphaFoldDB" id="A0A6L3YVP2"/>
<proteinExistence type="predicted"/>
<keyword evidence="1" id="KW-1133">Transmembrane helix</keyword>
<evidence type="ECO:0008006" key="7">
    <source>
        <dbReference type="Google" id="ProtNLM"/>
    </source>
</evidence>
<dbReference type="Proteomes" id="UP000430843">
    <property type="component" value="Unassembled WGS sequence"/>
</dbReference>
<feature type="transmembrane region" description="Helical" evidence="1">
    <location>
        <begin position="39"/>
        <end position="60"/>
    </location>
</feature>
<dbReference type="EMBL" id="WBWA01000002">
    <property type="protein sequence ID" value="KAB2666818.1"/>
    <property type="molecule type" value="Genomic_DNA"/>
</dbReference>
<keyword evidence="1" id="KW-0812">Transmembrane</keyword>
<evidence type="ECO:0000313" key="3">
    <source>
        <dbReference type="EMBL" id="KAB2666818.1"/>
    </source>
</evidence>
<comment type="caution">
    <text evidence="4">The sequence shown here is derived from an EMBL/GenBank/DDBJ whole genome shotgun (WGS) entry which is preliminary data.</text>
</comment>
<keyword evidence="5" id="KW-1185">Reference proteome</keyword>
<name>A0A6L3YVP2_9HYPH</name>
<accession>A0A6L3YVP2</accession>
<keyword evidence="2" id="KW-0732">Signal</keyword>
<evidence type="ECO:0000256" key="1">
    <source>
        <dbReference type="SAM" id="Phobius"/>
    </source>
</evidence>